<dbReference type="Pfam" id="PF00072">
    <property type="entry name" value="Response_reg"/>
    <property type="match status" value="2"/>
</dbReference>
<dbReference type="GO" id="GO:0005886">
    <property type="term" value="C:plasma membrane"/>
    <property type="evidence" value="ECO:0007669"/>
    <property type="project" value="TreeGrafter"/>
</dbReference>
<dbReference type="InterPro" id="IPR005467">
    <property type="entry name" value="His_kinase_dom"/>
</dbReference>
<feature type="domain" description="Response regulatory" evidence="9">
    <location>
        <begin position="408"/>
        <end position="527"/>
    </location>
</feature>
<dbReference type="GO" id="GO:0000155">
    <property type="term" value="F:phosphorelay sensor kinase activity"/>
    <property type="evidence" value="ECO:0007669"/>
    <property type="project" value="InterPro"/>
</dbReference>
<dbReference type="SMART" id="SM00387">
    <property type="entry name" value="HATPase_c"/>
    <property type="match status" value="1"/>
</dbReference>
<dbReference type="EC" id="2.7.13.3" evidence="2"/>
<dbReference type="Pfam" id="PF00512">
    <property type="entry name" value="HisKA"/>
    <property type="match status" value="1"/>
</dbReference>
<evidence type="ECO:0000256" key="1">
    <source>
        <dbReference type="ARBA" id="ARBA00000085"/>
    </source>
</evidence>
<dbReference type="Gene3D" id="3.30.565.10">
    <property type="entry name" value="Histidine kinase-like ATPase, C-terminal domain"/>
    <property type="match status" value="1"/>
</dbReference>
<protein>
    <recommendedName>
        <fullName evidence="2">histidine kinase</fullName>
        <ecNumber evidence="2">2.7.13.3</ecNumber>
    </recommendedName>
</protein>
<dbReference type="InterPro" id="IPR003661">
    <property type="entry name" value="HisK_dim/P_dom"/>
</dbReference>
<dbReference type="CDD" id="cd00082">
    <property type="entry name" value="HisKA"/>
    <property type="match status" value="1"/>
</dbReference>
<evidence type="ECO:0000256" key="4">
    <source>
        <dbReference type="ARBA" id="ARBA00022679"/>
    </source>
</evidence>
<dbReference type="AlphaFoldDB" id="A0A518C371"/>
<dbReference type="Proteomes" id="UP000318626">
    <property type="component" value="Chromosome"/>
</dbReference>
<sequence length="528" mass="58997">MKYHFLIIDDSDVDRDAVISALRKDMNSRYRFTEVATGTEGLAKIESLKSEVDLVILDYRLPDMDARRFVELLLAESSIPPVPIVLVTGSIDSSAIDTSFLKRGVQDFFGKSQITEQILPRIARNAIERHKLLLKVVESERRAEQAMTLADQANRTKSQFLTSLSHELRTPLTAIIGFAEILQQDLGADDAQKMLAMISSSGEHLLELINDLLDIAKVEAGTLEVEPVPTDVRRLIEAVCELVKYRATANGLDLRWELPQNCPKPLRVDPVRLRQILINLLGNAIKFTDQGRIKCEADYDYSQQRLTIRVTDTGPGIPPEVVSRIFSPFNQGPTSLEKKRMGIGLGLSISRELATKMGGFLRLQETSSDGSTFVMELDAPECLEAQEHAQSEQKSVDEADPNLWNKRSILIAEDVEANRYLLQKVFARLGVQPDFAEDGKQACDMVLSRQAEDSTYDLIIMDMQMPIMDGYEATQFLKSKNVSTPVIALTAAALSDDVERCLSSGCDQVLVKPVNVAELRSLFIRYFE</sequence>
<accession>A0A518C371</accession>
<evidence type="ECO:0000259" key="8">
    <source>
        <dbReference type="PROSITE" id="PS50109"/>
    </source>
</evidence>
<feature type="modified residue" description="4-aspartylphosphate" evidence="7">
    <location>
        <position position="462"/>
    </location>
</feature>
<keyword evidence="4 10" id="KW-0808">Transferase</keyword>
<dbReference type="CDD" id="cd17546">
    <property type="entry name" value="REC_hyHK_CKI1_RcsC-like"/>
    <property type="match status" value="1"/>
</dbReference>
<organism evidence="10 11">
    <name type="scientific">Bremerella volcania</name>
    <dbReference type="NCBI Taxonomy" id="2527984"/>
    <lineage>
        <taxon>Bacteria</taxon>
        <taxon>Pseudomonadati</taxon>
        <taxon>Planctomycetota</taxon>
        <taxon>Planctomycetia</taxon>
        <taxon>Pirellulales</taxon>
        <taxon>Pirellulaceae</taxon>
        <taxon>Bremerella</taxon>
    </lineage>
</organism>
<dbReference type="SUPFAM" id="SSF52172">
    <property type="entry name" value="CheY-like"/>
    <property type="match status" value="2"/>
</dbReference>
<evidence type="ECO:0000259" key="9">
    <source>
        <dbReference type="PROSITE" id="PS50110"/>
    </source>
</evidence>
<dbReference type="RefSeq" id="WP_144970698.1">
    <property type="nucleotide sequence ID" value="NZ_CP036289.1"/>
</dbReference>
<evidence type="ECO:0000256" key="5">
    <source>
        <dbReference type="ARBA" id="ARBA00022777"/>
    </source>
</evidence>
<dbReference type="SMART" id="SM00388">
    <property type="entry name" value="HisKA"/>
    <property type="match status" value="1"/>
</dbReference>
<keyword evidence="3 7" id="KW-0597">Phosphoprotein</keyword>
<evidence type="ECO:0000256" key="7">
    <source>
        <dbReference type="PROSITE-ProRule" id="PRU00169"/>
    </source>
</evidence>
<dbReference type="CDD" id="cd16922">
    <property type="entry name" value="HATPase_EvgS-ArcB-TorS-like"/>
    <property type="match status" value="1"/>
</dbReference>
<gene>
    <name evidence="10" type="primary">luxQ_4</name>
    <name evidence="10" type="ORF">Pan97_06740</name>
</gene>
<dbReference type="CDD" id="cd00156">
    <property type="entry name" value="REC"/>
    <property type="match status" value="1"/>
</dbReference>
<feature type="domain" description="Response regulatory" evidence="9">
    <location>
        <begin position="4"/>
        <end position="126"/>
    </location>
</feature>
<dbReference type="Pfam" id="PF02518">
    <property type="entry name" value="HATPase_c"/>
    <property type="match status" value="1"/>
</dbReference>
<dbReference type="Gene3D" id="3.40.50.2300">
    <property type="match status" value="2"/>
</dbReference>
<dbReference type="SMART" id="SM00448">
    <property type="entry name" value="REC"/>
    <property type="match status" value="2"/>
</dbReference>
<dbReference type="OrthoDB" id="9813394at2"/>
<comment type="catalytic activity">
    <reaction evidence="1">
        <text>ATP + protein L-histidine = ADP + protein N-phospho-L-histidine.</text>
        <dbReference type="EC" id="2.7.13.3"/>
    </reaction>
</comment>
<evidence type="ECO:0000256" key="2">
    <source>
        <dbReference type="ARBA" id="ARBA00012438"/>
    </source>
</evidence>
<dbReference type="SUPFAM" id="SSF55874">
    <property type="entry name" value="ATPase domain of HSP90 chaperone/DNA topoisomerase II/histidine kinase"/>
    <property type="match status" value="1"/>
</dbReference>
<keyword evidence="6" id="KW-0902">Two-component regulatory system</keyword>
<dbReference type="SUPFAM" id="SSF47384">
    <property type="entry name" value="Homodimeric domain of signal transducing histidine kinase"/>
    <property type="match status" value="1"/>
</dbReference>
<dbReference type="InterPro" id="IPR036890">
    <property type="entry name" value="HATPase_C_sf"/>
</dbReference>
<dbReference type="KEGG" id="bvo:Pan97_06740"/>
<dbReference type="InterPro" id="IPR004358">
    <property type="entry name" value="Sig_transdc_His_kin-like_C"/>
</dbReference>
<dbReference type="PANTHER" id="PTHR43047:SF72">
    <property type="entry name" value="OSMOSENSING HISTIDINE PROTEIN KINASE SLN1"/>
    <property type="match status" value="1"/>
</dbReference>
<dbReference type="PRINTS" id="PR00344">
    <property type="entry name" value="BCTRLSENSOR"/>
</dbReference>
<dbReference type="InterPro" id="IPR003594">
    <property type="entry name" value="HATPase_dom"/>
</dbReference>
<feature type="domain" description="Histidine kinase" evidence="8">
    <location>
        <begin position="163"/>
        <end position="381"/>
    </location>
</feature>
<evidence type="ECO:0000256" key="3">
    <source>
        <dbReference type="ARBA" id="ARBA00022553"/>
    </source>
</evidence>
<dbReference type="InterPro" id="IPR001789">
    <property type="entry name" value="Sig_transdc_resp-reg_receiver"/>
</dbReference>
<dbReference type="Gene3D" id="1.10.287.130">
    <property type="match status" value="1"/>
</dbReference>
<dbReference type="GO" id="GO:0009927">
    <property type="term" value="F:histidine phosphotransfer kinase activity"/>
    <property type="evidence" value="ECO:0007669"/>
    <property type="project" value="TreeGrafter"/>
</dbReference>
<feature type="modified residue" description="4-aspartylphosphate" evidence="7">
    <location>
        <position position="58"/>
    </location>
</feature>
<dbReference type="FunFam" id="1.10.287.130:FF:000001">
    <property type="entry name" value="Two-component sensor histidine kinase"/>
    <property type="match status" value="1"/>
</dbReference>
<dbReference type="PANTHER" id="PTHR43047">
    <property type="entry name" value="TWO-COMPONENT HISTIDINE PROTEIN KINASE"/>
    <property type="match status" value="1"/>
</dbReference>
<proteinExistence type="predicted"/>
<evidence type="ECO:0000256" key="6">
    <source>
        <dbReference type="ARBA" id="ARBA00023012"/>
    </source>
</evidence>
<dbReference type="EMBL" id="CP036289">
    <property type="protein sequence ID" value="QDU73676.1"/>
    <property type="molecule type" value="Genomic_DNA"/>
</dbReference>
<keyword evidence="5 10" id="KW-0418">Kinase</keyword>
<dbReference type="InterPro" id="IPR036097">
    <property type="entry name" value="HisK_dim/P_sf"/>
</dbReference>
<evidence type="ECO:0000313" key="10">
    <source>
        <dbReference type="EMBL" id="QDU73676.1"/>
    </source>
</evidence>
<dbReference type="InterPro" id="IPR011006">
    <property type="entry name" value="CheY-like_superfamily"/>
</dbReference>
<dbReference type="PROSITE" id="PS50110">
    <property type="entry name" value="RESPONSE_REGULATORY"/>
    <property type="match status" value="2"/>
</dbReference>
<reference evidence="11" key="1">
    <citation type="submission" date="2019-02" db="EMBL/GenBank/DDBJ databases">
        <title>Deep-cultivation of Planctomycetes and their phenomic and genomic characterization uncovers novel biology.</title>
        <authorList>
            <person name="Wiegand S."/>
            <person name="Jogler M."/>
            <person name="Boedeker C."/>
            <person name="Pinto D."/>
            <person name="Vollmers J."/>
            <person name="Rivas-Marin E."/>
            <person name="Kohn T."/>
            <person name="Peeters S.H."/>
            <person name="Heuer A."/>
            <person name="Rast P."/>
            <person name="Oberbeckmann S."/>
            <person name="Bunk B."/>
            <person name="Jeske O."/>
            <person name="Meyerdierks A."/>
            <person name="Storesund J.E."/>
            <person name="Kallscheuer N."/>
            <person name="Luecker S."/>
            <person name="Lage O.M."/>
            <person name="Pohl T."/>
            <person name="Merkel B.J."/>
            <person name="Hornburger P."/>
            <person name="Mueller R.-W."/>
            <person name="Bruemmer F."/>
            <person name="Labrenz M."/>
            <person name="Spormann A.M."/>
            <person name="Op den Camp H."/>
            <person name="Overmann J."/>
            <person name="Amann R."/>
            <person name="Jetten M.S.M."/>
            <person name="Mascher T."/>
            <person name="Medema M.H."/>
            <person name="Devos D.P."/>
            <person name="Kaster A.-K."/>
            <person name="Ovreas L."/>
            <person name="Rohde M."/>
            <person name="Galperin M.Y."/>
            <person name="Jogler C."/>
        </authorList>
    </citation>
    <scope>NUCLEOTIDE SEQUENCE [LARGE SCALE GENOMIC DNA]</scope>
    <source>
        <strain evidence="11">Pan97</strain>
    </source>
</reference>
<dbReference type="PROSITE" id="PS50109">
    <property type="entry name" value="HIS_KIN"/>
    <property type="match status" value="1"/>
</dbReference>
<dbReference type="FunFam" id="3.30.565.10:FF:000010">
    <property type="entry name" value="Sensor histidine kinase RcsC"/>
    <property type="match status" value="1"/>
</dbReference>
<keyword evidence="11" id="KW-1185">Reference proteome</keyword>
<evidence type="ECO:0000313" key="11">
    <source>
        <dbReference type="Proteomes" id="UP000318626"/>
    </source>
</evidence>
<name>A0A518C371_9BACT</name>